<organism evidence="3 4">
    <name type="scientific">Streptomyces liangshanensis</name>
    <dbReference type="NCBI Taxonomy" id="2717324"/>
    <lineage>
        <taxon>Bacteria</taxon>
        <taxon>Bacillati</taxon>
        <taxon>Actinomycetota</taxon>
        <taxon>Actinomycetes</taxon>
        <taxon>Kitasatosporales</taxon>
        <taxon>Streptomycetaceae</taxon>
        <taxon>Streptomyces</taxon>
    </lineage>
</organism>
<dbReference type="AlphaFoldDB" id="A0A6G9GSD9"/>
<keyword evidence="3" id="KW-0808">Transferase</keyword>
<dbReference type="EMBL" id="CP050177">
    <property type="protein sequence ID" value="QIQ01162.1"/>
    <property type="molecule type" value="Genomic_DNA"/>
</dbReference>
<evidence type="ECO:0000256" key="1">
    <source>
        <dbReference type="SAM" id="MobiDB-lite"/>
    </source>
</evidence>
<dbReference type="InterPro" id="IPR000182">
    <property type="entry name" value="GNAT_dom"/>
</dbReference>
<feature type="region of interest" description="Disordered" evidence="1">
    <location>
        <begin position="31"/>
        <end position="63"/>
    </location>
</feature>
<keyword evidence="4" id="KW-1185">Reference proteome</keyword>
<proteinExistence type="predicted"/>
<sequence length="283" mass="30765">MGCTVPAVEYALHIADRHDLAHGLFRRERPRTPDRQTFGTTPALPSAHTSQVTAYPRPGAKRTATAREKNSAISDPLLAIHFLGGFERCAPEIETDLLPAEAGGNRRLVADLTALINDVHAAAEIGLWAENTARTTTREVSGMIAAGEIAVARMDGRVVGCVRVRRISGRTGEFGLLAASTGHRGVGVGRDLVTFAEAEARRTGLAVMEVELLVPRTWSHPSKDFLFEWYTRRGYREIGYREVPVDPPGGSGPCTEGRLATPCDVLTLRKDLRRHRDHGSACA</sequence>
<dbReference type="GO" id="GO:0016747">
    <property type="term" value="F:acyltransferase activity, transferring groups other than amino-acyl groups"/>
    <property type="evidence" value="ECO:0007669"/>
    <property type="project" value="InterPro"/>
</dbReference>
<dbReference type="SUPFAM" id="SSF55729">
    <property type="entry name" value="Acyl-CoA N-acyltransferases (Nat)"/>
    <property type="match status" value="1"/>
</dbReference>
<dbReference type="InterPro" id="IPR016181">
    <property type="entry name" value="Acyl_CoA_acyltransferase"/>
</dbReference>
<dbReference type="KEGG" id="slia:HA039_01575"/>
<dbReference type="Proteomes" id="UP000501179">
    <property type="component" value="Chromosome"/>
</dbReference>
<gene>
    <name evidence="3" type="ORF">HA039_01575</name>
</gene>
<name>A0A6G9GSD9_9ACTN</name>
<feature type="domain" description="N-acetyltransferase" evidence="2">
    <location>
        <begin position="95"/>
        <end position="264"/>
    </location>
</feature>
<reference evidence="3 4" key="1">
    <citation type="submission" date="2020-03" db="EMBL/GenBank/DDBJ databases">
        <title>A novel species.</title>
        <authorList>
            <person name="Gao J."/>
        </authorList>
    </citation>
    <scope>NUCLEOTIDE SEQUENCE [LARGE SCALE GENOMIC DNA]</scope>
    <source>
        <strain evidence="3 4">QMT-12</strain>
    </source>
</reference>
<accession>A0A6G9GSD9</accession>
<protein>
    <submittedName>
        <fullName evidence="3">GNAT family N-acetyltransferase</fullName>
    </submittedName>
</protein>
<evidence type="ECO:0000313" key="4">
    <source>
        <dbReference type="Proteomes" id="UP000501179"/>
    </source>
</evidence>
<dbReference type="PROSITE" id="PS51186">
    <property type="entry name" value="GNAT"/>
    <property type="match status" value="1"/>
</dbReference>
<dbReference type="Pfam" id="PF13508">
    <property type="entry name" value="Acetyltransf_7"/>
    <property type="match status" value="1"/>
</dbReference>
<evidence type="ECO:0000259" key="2">
    <source>
        <dbReference type="PROSITE" id="PS51186"/>
    </source>
</evidence>
<evidence type="ECO:0000313" key="3">
    <source>
        <dbReference type="EMBL" id="QIQ01162.1"/>
    </source>
</evidence>
<dbReference type="Gene3D" id="3.40.630.30">
    <property type="match status" value="1"/>
</dbReference>